<dbReference type="EMBL" id="BMGR01000003">
    <property type="protein sequence ID" value="GGF94935.1"/>
    <property type="molecule type" value="Genomic_DNA"/>
</dbReference>
<reference evidence="1" key="2">
    <citation type="submission" date="2020-09" db="EMBL/GenBank/DDBJ databases">
        <authorList>
            <person name="Sun Q."/>
            <person name="Zhou Y."/>
        </authorList>
    </citation>
    <scope>NUCLEOTIDE SEQUENCE</scope>
    <source>
        <strain evidence="1">CGMCC 1.12987</strain>
    </source>
</reference>
<dbReference type="AlphaFoldDB" id="A0A917FNX6"/>
<evidence type="ECO:0000313" key="2">
    <source>
        <dbReference type="Proteomes" id="UP000644756"/>
    </source>
</evidence>
<accession>A0A917FNX6</accession>
<organism evidence="1 2">
    <name type="scientific">Paenibacillus abyssi</name>
    <dbReference type="NCBI Taxonomy" id="1340531"/>
    <lineage>
        <taxon>Bacteria</taxon>
        <taxon>Bacillati</taxon>
        <taxon>Bacillota</taxon>
        <taxon>Bacilli</taxon>
        <taxon>Bacillales</taxon>
        <taxon>Paenibacillaceae</taxon>
        <taxon>Paenibacillus</taxon>
    </lineage>
</organism>
<proteinExistence type="predicted"/>
<protein>
    <submittedName>
        <fullName evidence="1">Uncharacterized protein</fullName>
    </submittedName>
</protein>
<dbReference type="Proteomes" id="UP000644756">
    <property type="component" value="Unassembled WGS sequence"/>
</dbReference>
<evidence type="ECO:0000313" key="1">
    <source>
        <dbReference type="EMBL" id="GGF94935.1"/>
    </source>
</evidence>
<keyword evidence="2" id="KW-1185">Reference proteome</keyword>
<sequence>MFCLNTLSEVMMVVLATKEAEKEAVINKLKEMGLDQIAIWIDRLPDDKWEGLLQATWPSLAKQCGLQRD</sequence>
<reference evidence="1" key="1">
    <citation type="journal article" date="2014" name="Int. J. Syst. Evol. Microbiol.">
        <title>Complete genome sequence of Corynebacterium casei LMG S-19264T (=DSM 44701T), isolated from a smear-ripened cheese.</title>
        <authorList>
            <consortium name="US DOE Joint Genome Institute (JGI-PGF)"/>
            <person name="Walter F."/>
            <person name="Albersmeier A."/>
            <person name="Kalinowski J."/>
            <person name="Ruckert C."/>
        </authorList>
    </citation>
    <scope>NUCLEOTIDE SEQUENCE</scope>
    <source>
        <strain evidence="1">CGMCC 1.12987</strain>
    </source>
</reference>
<comment type="caution">
    <text evidence="1">The sequence shown here is derived from an EMBL/GenBank/DDBJ whole genome shotgun (WGS) entry which is preliminary data.</text>
</comment>
<name>A0A917FNX6_9BACL</name>
<gene>
    <name evidence="1" type="ORF">GCM10010916_10420</name>
</gene>